<sequence>MTAKFLCRRIRWRKSGHFDDPDTSPDLSLNSGVSGRNPDV</sequence>
<keyword evidence="3" id="KW-1185">Reference proteome</keyword>
<dbReference type="Proteomes" id="UP000499080">
    <property type="component" value="Unassembled WGS sequence"/>
</dbReference>
<proteinExistence type="predicted"/>
<feature type="non-terminal residue" evidence="2">
    <location>
        <position position="40"/>
    </location>
</feature>
<dbReference type="AlphaFoldDB" id="A0A4Y2EKU5"/>
<gene>
    <name evidence="2" type="ORF">AVEN_95939_1</name>
</gene>
<organism evidence="2 3">
    <name type="scientific">Araneus ventricosus</name>
    <name type="common">Orbweaver spider</name>
    <name type="synonym">Epeira ventricosa</name>
    <dbReference type="NCBI Taxonomy" id="182803"/>
    <lineage>
        <taxon>Eukaryota</taxon>
        <taxon>Metazoa</taxon>
        <taxon>Ecdysozoa</taxon>
        <taxon>Arthropoda</taxon>
        <taxon>Chelicerata</taxon>
        <taxon>Arachnida</taxon>
        <taxon>Araneae</taxon>
        <taxon>Araneomorphae</taxon>
        <taxon>Entelegynae</taxon>
        <taxon>Araneoidea</taxon>
        <taxon>Araneidae</taxon>
        <taxon>Araneus</taxon>
    </lineage>
</organism>
<name>A0A4Y2EKU5_ARAVE</name>
<protein>
    <submittedName>
        <fullName evidence="2">Uncharacterized protein</fullName>
    </submittedName>
</protein>
<accession>A0A4Y2EKU5</accession>
<dbReference type="EMBL" id="BGPR01093138">
    <property type="protein sequence ID" value="GBM29820.1"/>
    <property type="molecule type" value="Genomic_DNA"/>
</dbReference>
<feature type="compositionally biased region" description="Polar residues" evidence="1">
    <location>
        <begin position="25"/>
        <end position="34"/>
    </location>
</feature>
<feature type="region of interest" description="Disordered" evidence="1">
    <location>
        <begin position="16"/>
        <end position="40"/>
    </location>
</feature>
<comment type="caution">
    <text evidence="2">The sequence shown here is derived from an EMBL/GenBank/DDBJ whole genome shotgun (WGS) entry which is preliminary data.</text>
</comment>
<reference evidence="2 3" key="1">
    <citation type="journal article" date="2019" name="Sci. Rep.">
        <title>Orb-weaving spider Araneus ventricosus genome elucidates the spidroin gene catalogue.</title>
        <authorList>
            <person name="Kono N."/>
            <person name="Nakamura H."/>
            <person name="Ohtoshi R."/>
            <person name="Moran D.A.P."/>
            <person name="Shinohara A."/>
            <person name="Yoshida Y."/>
            <person name="Fujiwara M."/>
            <person name="Mori M."/>
            <person name="Tomita M."/>
            <person name="Arakawa K."/>
        </authorList>
    </citation>
    <scope>NUCLEOTIDE SEQUENCE [LARGE SCALE GENOMIC DNA]</scope>
</reference>
<evidence type="ECO:0000313" key="2">
    <source>
        <dbReference type="EMBL" id="GBM29820.1"/>
    </source>
</evidence>
<evidence type="ECO:0000256" key="1">
    <source>
        <dbReference type="SAM" id="MobiDB-lite"/>
    </source>
</evidence>
<evidence type="ECO:0000313" key="3">
    <source>
        <dbReference type="Proteomes" id="UP000499080"/>
    </source>
</evidence>